<proteinExistence type="inferred from homology"/>
<dbReference type="InterPro" id="IPR036388">
    <property type="entry name" value="WH-like_DNA-bd_sf"/>
</dbReference>
<keyword evidence="11" id="KW-0547">Nucleotide-binding</keyword>
<evidence type="ECO:0000259" key="18">
    <source>
        <dbReference type="Pfam" id="PF01982"/>
    </source>
</evidence>
<evidence type="ECO:0000256" key="9">
    <source>
        <dbReference type="ARBA" id="ARBA00022679"/>
    </source>
</evidence>
<evidence type="ECO:0000313" key="19">
    <source>
        <dbReference type="EMBL" id="HDP15396.1"/>
    </source>
</evidence>
<dbReference type="InterPro" id="IPR036390">
    <property type="entry name" value="WH_DNA-bd_sf"/>
</dbReference>
<dbReference type="Gene3D" id="1.10.10.10">
    <property type="entry name" value="Winged helix-like DNA-binding domain superfamily/Winged helix DNA-binding domain"/>
    <property type="match status" value="1"/>
</dbReference>
<keyword evidence="13" id="KW-0460">Magnesium</keyword>
<evidence type="ECO:0000256" key="13">
    <source>
        <dbReference type="ARBA" id="ARBA00022842"/>
    </source>
</evidence>
<protein>
    <recommendedName>
        <fullName evidence="6">Riboflavin kinase</fullName>
        <ecNumber evidence="5">2.7.1.161</ecNumber>
    </recommendedName>
    <alternativeName>
        <fullName evidence="15">CTP-dependent riboflavin kinase</fullName>
    </alternativeName>
    <alternativeName>
        <fullName evidence="16">CTP:riboflavin 5'-phosphotransferase</fullName>
    </alternativeName>
    <alternativeName>
        <fullName evidence="14">Flavokinase</fullName>
    </alternativeName>
</protein>
<organism evidence="19">
    <name type="scientific">Thermofilum adornatum</name>
    <dbReference type="NCBI Taxonomy" id="1365176"/>
    <lineage>
        <taxon>Archaea</taxon>
        <taxon>Thermoproteota</taxon>
        <taxon>Thermoprotei</taxon>
        <taxon>Thermofilales</taxon>
        <taxon>Thermofilaceae</taxon>
        <taxon>Thermofilum</taxon>
    </lineage>
</organism>
<keyword evidence="8" id="KW-0288">FMN</keyword>
<evidence type="ECO:0000256" key="7">
    <source>
        <dbReference type="ARBA" id="ARBA00022630"/>
    </source>
</evidence>
<comment type="catalytic activity">
    <reaction evidence="17">
        <text>riboflavin + CTP = CDP + FMN + H(+)</text>
        <dbReference type="Rhea" id="RHEA:25021"/>
        <dbReference type="ChEBI" id="CHEBI:15378"/>
        <dbReference type="ChEBI" id="CHEBI:37563"/>
        <dbReference type="ChEBI" id="CHEBI:57986"/>
        <dbReference type="ChEBI" id="CHEBI:58069"/>
        <dbReference type="ChEBI" id="CHEBI:58210"/>
        <dbReference type="EC" id="2.7.1.161"/>
    </reaction>
</comment>
<evidence type="ECO:0000256" key="3">
    <source>
        <dbReference type="ARBA" id="ARBA00005219"/>
    </source>
</evidence>
<dbReference type="Pfam" id="PF01982">
    <property type="entry name" value="CTP-dep_RFKase"/>
    <property type="match status" value="1"/>
</dbReference>
<dbReference type="GO" id="GO:0009398">
    <property type="term" value="P:FMN biosynthetic process"/>
    <property type="evidence" value="ECO:0007669"/>
    <property type="project" value="UniProtKB-UniPathway"/>
</dbReference>
<dbReference type="InterPro" id="IPR039063">
    <property type="entry name" value="RibK_CTP-dep"/>
</dbReference>
<comment type="cofactor">
    <cofactor evidence="1">
        <name>Mg(2+)</name>
        <dbReference type="ChEBI" id="CHEBI:18420"/>
    </cofactor>
</comment>
<reference evidence="19" key="1">
    <citation type="journal article" date="2020" name="mSystems">
        <title>Genome- and Community-Level Interaction Insights into Carbon Utilization and Element Cycling Functions of Hydrothermarchaeota in Hydrothermal Sediment.</title>
        <authorList>
            <person name="Zhou Z."/>
            <person name="Liu Y."/>
            <person name="Xu W."/>
            <person name="Pan J."/>
            <person name="Luo Z.H."/>
            <person name="Li M."/>
        </authorList>
    </citation>
    <scope>NUCLEOTIDE SEQUENCE [LARGE SCALE GENOMIC DNA]</scope>
    <source>
        <strain evidence="19">SpSt-116</strain>
    </source>
</reference>
<accession>A0A7C1CFA8</accession>
<keyword evidence="12 19" id="KW-0418">Kinase</keyword>
<dbReference type="AlphaFoldDB" id="A0A7C1CFA8"/>
<feature type="domain" description="Riboflavin kinase" evidence="18">
    <location>
        <begin position="99"/>
        <end position="224"/>
    </location>
</feature>
<dbReference type="GO" id="GO:0000166">
    <property type="term" value="F:nucleotide binding"/>
    <property type="evidence" value="ECO:0007669"/>
    <property type="project" value="UniProtKB-KW"/>
</dbReference>
<dbReference type="UniPathway" id="UPA00276">
    <property type="reaction ID" value="UER00929"/>
</dbReference>
<comment type="caution">
    <text evidence="19">The sequence shown here is derived from an EMBL/GenBank/DDBJ whole genome shotgun (WGS) entry which is preliminary data.</text>
</comment>
<comment type="similarity">
    <text evidence="4">Belongs to the archaeal riboflavin kinase family.</text>
</comment>
<dbReference type="GO" id="GO:0046872">
    <property type="term" value="F:metal ion binding"/>
    <property type="evidence" value="ECO:0007669"/>
    <property type="project" value="UniProtKB-KW"/>
</dbReference>
<comment type="pathway">
    <text evidence="3">Cofactor biosynthesis; FMN biosynthesis; FMN from riboflavin (CTP route): step 1/1.</text>
</comment>
<evidence type="ECO:0000256" key="4">
    <source>
        <dbReference type="ARBA" id="ARBA00006428"/>
    </source>
</evidence>
<keyword evidence="9" id="KW-0808">Transferase</keyword>
<gene>
    <name evidence="19" type="ORF">ENN26_06465</name>
</gene>
<dbReference type="EC" id="2.7.1.161" evidence="5"/>
<dbReference type="PANTHER" id="PTHR40706">
    <property type="entry name" value="RIBOFLAVIN KINASE"/>
    <property type="match status" value="1"/>
</dbReference>
<dbReference type="InterPro" id="IPR023465">
    <property type="entry name" value="Riboflavin_kinase_dom_sf"/>
</dbReference>
<evidence type="ECO:0000256" key="5">
    <source>
        <dbReference type="ARBA" id="ARBA00011987"/>
    </source>
</evidence>
<comment type="function">
    <text evidence="2">Catalyzes the CTP-dependent phosphorylation of riboflavin (vitamin B2) to form flavin mononucleotide (FMN).</text>
</comment>
<evidence type="ECO:0000256" key="17">
    <source>
        <dbReference type="ARBA" id="ARBA00047857"/>
    </source>
</evidence>
<evidence type="ECO:0000256" key="6">
    <source>
        <dbReference type="ARBA" id="ARBA00017394"/>
    </source>
</evidence>
<keyword evidence="10" id="KW-0479">Metal-binding</keyword>
<sequence>MSNEYEVLPLLIELAKRSCLSGPKRISKVEILKSMGTTPWKLRKLLDIAEEEGYIEKKYFGRRVYFAITQRGRDLLSRVYDDLRRVLNYANATVLRGQVVPGLGEGAIYMSIPMYVEAFKEILGFEPYPGTLNVRLVEEDIPLRQTLRDKKIGFRINPYKANREEYGGVTVYKAIIMGNGVSISGGALDIDKTKHGDEILELIAPVRLRDELHLKDGDTVEVTILG</sequence>
<evidence type="ECO:0000256" key="8">
    <source>
        <dbReference type="ARBA" id="ARBA00022643"/>
    </source>
</evidence>
<dbReference type="SUPFAM" id="SSF82114">
    <property type="entry name" value="Riboflavin kinase-like"/>
    <property type="match status" value="1"/>
</dbReference>
<dbReference type="Gene3D" id="2.40.30.30">
    <property type="entry name" value="Riboflavin kinase-like"/>
    <property type="match status" value="1"/>
</dbReference>
<dbReference type="InterPro" id="IPR023602">
    <property type="entry name" value="Riboflavin_kinase_CTP-dep"/>
</dbReference>
<evidence type="ECO:0000256" key="1">
    <source>
        <dbReference type="ARBA" id="ARBA00001946"/>
    </source>
</evidence>
<dbReference type="SUPFAM" id="SSF46785">
    <property type="entry name" value="Winged helix' DNA-binding domain"/>
    <property type="match status" value="1"/>
</dbReference>
<evidence type="ECO:0000256" key="11">
    <source>
        <dbReference type="ARBA" id="ARBA00022741"/>
    </source>
</evidence>
<dbReference type="EMBL" id="DSAY01000116">
    <property type="protein sequence ID" value="HDP15396.1"/>
    <property type="molecule type" value="Genomic_DNA"/>
</dbReference>
<dbReference type="GO" id="GO:0008531">
    <property type="term" value="F:riboflavin kinase activity"/>
    <property type="evidence" value="ECO:0007669"/>
    <property type="project" value="InterPro"/>
</dbReference>
<dbReference type="GO" id="GO:0009231">
    <property type="term" value="P:riboflavin biosynthetic process"/>
    <property type="evidence" value="ECO:0007669"/>
    <property type="project" value="InterPro"/>
</dbReference>
<name>A0A7C1CFA8_9CREN</name>
<evidence type="ECO:0000256" key="10">
    <source>
        <dbReference type="ARBA" id="ARBA00022723"/>
    </source>
</evidence>
<evidence type="ECO:0000256" key="16">
    <source>
        <dbReference type="ARBA" id="ARBA00033116"/>
    </source>
</evidence>
<evidence type="ECO:0000256" key="15">
    <source>
        <dbReference type="ARBA" id="ARBA00030544"/>
    </source>
</evidence>
<evidence type="ECO:0000256" key="12">
    <source>
        <dbReference type="ARBA" id="ARBA00022777"/>
    </source>
</evidence>
<dbReference type="PANTHER" id="PTHR40706:SF1">
    <property type="entry name" value="RIBOFLAVIN KINASE"/>
    <property type="match status" value="1"/>
</dbReference>
<evidence type="ECO:0000256" key="2">
    <source>
        <dbReference type="ARBA" id="ARBA00003072"/>
    </source>
</evidence>
<evidence type="ECO:0000256" key="14">
    <source>
        <dbReference type="ARBA" id="ARBA00029789"/>
    </source>
</evidence>
<keyword evidence="7" id="KW-0285">Flavoprotein</keyword>